<dbReference type="GO" id="GO:0005737">
    <property type="term" value="C:cytoplasm"/>
    <property type="evidence" value="ECO:0007669"/>
    <property type="project" value="UniProtKB-UniRule"/>
</dbReference>
<dbReference type="STRING" id="593133.SAMN04488006_0888"/>
<comment type="subunit">
    <text evidence="5">Homodimer.</text>
</comment>
<comment type="pathway">
    <text evidence="5">Cofactor biosynthesis; NAD(+) biosynthesis; quinolinate from L-kynurenine: step 2/3.</text>
</comment>
<dbReference type="PANTHER" id="PTHR14084:SF0">
    <property type="entry name" value="KYNURENINASE"/>
    <property type="match status" value="1"/>
</dbReference>
<dbReference type="AlphaFoldDB" id="A0A1I6P4K4"/>
<evidence type="ECO:0000256" key="1">
    <source>
        <dbReference type="ARBA" id="ARBA00022642"/>
    </source>
</evidence>
<dbReference type="GO" id="GO:0043420">
    <property type="term" value="P:anthranilate metabolic process"/>
    <property type="evidence" value="ECO:0007669"/>
    <property type="project" value="TreeGrafter"/>
</dbReference>
<dbReference type="InterPro" id="IPR015421">
    <property type="entry name" value="PyrdxlP-dep_Trfase_major"/>
</dbReference>
<dbReference type="NCBIfam" id="TIGR01814">
    <property type="entry name" value="kynureninase"/>
    <property type="match status" value="1"/>
</dbReference>
<dbReference type="RefSeq" id="WP_090223101.1">
    <property type="nucleotide sequence ID" value="NZ_FOZP01000001.1"/>
</dbReference>
<dbReference type="GO" id="GO:0097053">
    <property type="term" value="P:L-kynurenine catabolic process"/>
    <property type="evidence" value="ECO:0007669"/>
    <property type="project" value="UniProtKB-UniPathway"/>
</dbReference>
<evidence type="ECO:0000256" key="4">
    <source>
        <dbReference type="NCBIfam" id="TIGR01814"/>
    </source>
</evidence>
<dbReference type="UniPathway" id="UPA00334">
    <property type="reaction ID" value="UER00455"/>
</dbReference>
<keyword evidence="2 5" id="KW-0378">Hydrolase</keyword>
<dbReference type="InterPro" id="IPR015424">
    <property type="entry name" value="PyrdxlP-dep_Trfase"/>
</dbReference>
<dbReference type="InterPro" id="IPR010111">
    <property type="entry name" value="Kynureninase"/>
</dbReference>
<comment type="cofactor">
    <cofactor evidence="5">
        <name>pyridoxal 5'-phosphate</name>
        <dbReference type="ChEBI" id="CHEBI:597326"/>
    </cofactor>
</comment>
<dbReference type="PANTHER" id="PTHR14084">
    <property type="entry name" value="KYNURENINASE"/>
    <property type="match status" value="1"/>
</dbReference>
<comment type="catalytic activity">
    <reaction evidence="5">
        <text>L-kynurenine + H2O = anthranilate + L-alanine + H(+)</text>
        <dbReference type="Rhea" id="RHEA:16813"/>
        <dbReference type="ChEBI" id="CHEBI:15377"/>
        <dbReference type="ChEBI" id="CHEBI:15378"/>
        <dbReference type="ChEBI" id="CHEBI:16567"/>
        <dbReference type="ChEBI" id="CHEBI:57959"/>
        <dbReference type="ChEBI" id="CHEBI:57972"/>
        <dbReference type="EC" id="3.7.1.3"/>
    </reaction>
</comment>
<evidence type="ECO:0000256" key="5">
    <source>
        <dbReference type="PIRNR" id="PIRNR038800"/>
    </source>
</evidence>
<dbReference type="GO" id="GO:0030170">
    <property type="term" value="F:pyridoxal phosphate binding"/>
    <property type="evidence" value="ECO:0007669"/>
    <property type="project" value="UniProtKB-UniRule"/>
</dbReference>
<proteinExistence type="inferred from homology"/>
<dbReference type="EC" id="3.7.1.3" evidence="4 5"/>
<keyword evidence="3 5" id="KW-0663">Pyridoxal phosphate</keyword>
<organism evidence="6 7">
    <name type="scientific">Lutibacter maritimus</name>
    <dbReference type="NCBI Taxonomy" id="593133"/>
    <lineage>
        <taxon>Bacteria</taxon>
        <taxon>Pseudomonadati</taxon>
        <taxon>Bacteroidota</taxon>
        <taxon>Flavobacteriia</taxon>
        <taxon>Flavobacteriales</taxon>
        <taxon>Flavobacteriaceae</taxon>
        <taxon>Lutibacter</taxon>
    </lineage>
</organism>
<evidence type="ECO:0000256" key="3">
    <source>
        <dbReference type="ARBA" id="ARBA00022898"/>
    </source>
</evidence>
<dbReference type="SUPFAM" id="SSF53383">
    <property type="entry name" value="PLP-dependent transferases"/>
    <property type="match status" value="1"/>
</dbReference>
<dbReference type="Proteomes" id="UP000199312">
    <property type="component" value="Unassembled WGS sequence"/>
</dbReference>
<reference evidence="7" key="1">
    <citation type="submission" date="2016-10" db="EMBL/GenBank/DDBJ databases">
        <authorList>
            <person name="Varghese N."/>
            <person name="Submissions S."/>
        </authorList>
    </citation>
    <scope>NUCLEOTIDE SEQUENCE [LARGE SCALE GENOMIC DNA]</scope>
    <source>
        <strain evidence="7">DSM 24450</strain>
    </source>
</reference>
<dbReference type="OrthoDB" id="9812626at2"/>
<name>A0A1I6P4K4_9FLAO</name>
<evidence type="ECO:0000313" key="7">
    <source>
        <dbReference type="Proteomes" id="UP000199312"/>
    </source>
</evidence>
<dbReference type="InterPro" id="IPR015422">
    <property type="entry name" value="PyrdxlP-dep_Trfase_small"/>
</dbReference>
<comment type="similarity">
    <text evidence="5">Belongs to the kynureninase family.</text>
</comment>
<evidence type="ECO:0000256" key="2">
    <source>
        <dbReference type="ARBA" id="ARBA00022801"/>
    </source>
</evidence>
<dbReference type="Gene3D" id="3.90.1150.10">
    <property type="entry name" value="Aspartate Aminotransferase, domain 1"/>
    <property type="match status" value="1"/>
</dbReference>
<dbReference type="GO" id="GO:0009435">
    <property type="term" value="P:NAD+ biosynthetic process"/>
    <property type="evidence" value="ECO:0007669"/>
    <property type="project" value="UniProtKB-UniRule"/>
</dbReference>
<protein>
    <recommendedName>
        <fullName evidence="4 5">Kynureninase</fullName>
        <ecNumber evidence="4 5">3.7.1.3</ecNumber>
    </recommendedName>
</protein>
<accession>A0A1I6P4K4</accession>
<comment type="function">
    <text evidence="5">Catalyzes the cleavage of L-kynurenine (L-Kyn) and L-3-hydroxykynurenine (L-3OHKyn) into anthranilic acid (AA) and 3-hydroxyanthranilic acid (3-OHAA), respectively.</text>
</comment>
<evidence type="ECO:0000313" key="6">
    <source>
        <dbReference type="EMBL" id="SFS35117.1"/>
    </source>
</evidence>
<gene>
    <name evidence="6" type="ORF">SAMN04488006_0888</name>
</gene>
<dbReference type="GO" id="GO:0030429">
    <property type="term" value="F:kynureninase activity"/>
    <property type="evidence" value="ECO:0007669"/>
    <property type="project" value="UniProtKB-UniRule"/>
</dbReference>
<dbReference type="PIRSF" id="PIRSF038800">
    <property type="entry name" value="KYNU"/>
    <property type="match status" value="1"/>
</dbReference>
<sequence length="424" mass="47868">MDTFLKKAITLDKTDHLAHFKNYFENDPAMIYLDGNSLGKLPLKTIETTSNIVNNQWGKRLIRSWNENWMDLSGDIAKKIAQIVGAQPDEIFVGDTTSINLYKLLFASLSIQKDKTEIITDDLNFPTDLYIIQGLINQQFKNHTLKVLKSENEIFMDDLKIKSSLNTKTAVITLSLVSYKSSFLYNMETVNNLAHKNNSLVIWDVSHAAGATTIKLNETNADMAVGCTYKYLNGGPGAPAFLYVRKDLQEKLNNPIWSWFAHKNPFDFDSNFVENPGIQKFAISTPSILSLGAIAPGLDVILEAGIKNLQTKSNNQSEFLIELIQHYLVPLGFKMVSPLNNKQRGSHIAIEHPESYRINLAMINPINKKEKVVIPDFRPPSFIRIGITPLYTTYLDLYEAVIRIVEIVKTKEYAAFSTTKLKVT</sequence>
<keyword evidence="1 5" id="KW-0662">Pyridine nucleotide biosynthesis</keyword>
<dbReference type="Gene3D" id="3.40.640.10">
    <property type="entry name" value="Type I PLP-dependent aspartate aminotransferase-like (Major domain)"/>
    <property type="match status" value="1"/>
</dbReference>
<dbReference type="EMBL" id="FOZP01000001">
    <property type="protein sequence ID" value="SFS35117.1"/>
    <property type="molecule type" value="Genomic_DNA"/>
</dbReference>
<dbReference type="UniPathway" id="UPA00253">
    <property type="reaction ID" value="UER00329"/>
</dbReference>
<keyword evidence="7" id="KW-1185">Reference proteome</keyword>
<dbReference type="GO" id="GO:0019441">
    <property type="term" value="P:L-tryptophan catabolic process to kynurenine"/>
    <property type="evidence" value="ECO:0007669"/>
    <property type="project" value="TreeGrafter"/>
</dbReference>
<dbReference type="Pfam" id="PF22580">
    <property type="entry name" value="KYNU_C"/>
    <property type="match status" value="1"/>
</dbReference>
<comment type="catalytic activity">
    <reaction evidence="5">
        <text>3-hydroxy-L-kynurenine + H2O = 3-hydroxyanthranilate + L-alanine + H(+)</text>
        <dbReference type="Rhea" id="RHEA:25143"/>
        <dbReference type="ChEBI" id="CHEBI:15377"/>
        <dbReference type="ChEBI" id="CHEBI:15378"/>
        <dbReference type="ChEBI" id="CHEBI:36559"/>
        <dbReference type="ChEBI" id="CHEBI:57972"/>
        <dbReference type="ChEBI" id="CHEBI:58125"/>
        <dbReference type="EC" id="3.7.1.3"/>
    </reaction>
</comment>
<comment type="pathway">
    <text evidence="5">Amino-acid degradation; L-kynurenine degradation; L-alanine and anthranilate from L-kynurenine: step 1/1.</text>
</comment>